<name>A0AAD4LES3_9AGAM</name>
<dbReference type="Proteomes" id="UP001201163">
    <property type="component" value="Unassembled WGS sequence"/>
</dbReference>
<accession>A0AAD4LES3</accession>
<protein>
    <submittedName>
        <fullName evidence="2">Uncharacterized protein</fullName>
    </submittedName>
</protein>
<keyword evidence="3" id="KW-1185">Reference proteome</keyword>
<comment type="caution">
    <text evidence="2">The sequence shown here is derived from an EMBL/GenBank/DDBJ whole genome shotgun (WGS) entry which is preliminary data.</text>
</comment>
<gene>
    <name evidence="2" type="ORF">EDB92DRAFT_836390</name>
</gene>
<reference evidence="2" key="1">
    <citation type="submission" date="2022-01" db="EMBL/GenBank/DDBJ databases">
        <title>Comparative genomics reveals a dynamic genome evolution in the ectomycorrhizal milk-cap (Lactarius) mushrooms.</title>
        <authorList>
            <consortium name="DOE Joint Genome Institute"/>
            <person name="Lebreton A."/>
            <person name="Tang N."/>
            <person name="Kuo A."/>
            <person name="LaButti K."/>
            <person name="Drula E."/>
            <person name="Barry K."/>
            <person name="Clum A."/>
            <person name="Lipzen A."/>
            <person name="Mousain D."/>
            <person name="Ng V."/>
            <person name="Wang R."/>
            <person name="Wang X."/>
            <person name="Dai Y."/>
            <person name="Henrissat B."/>
            <person name="Grigoriev I.V."/>
            <person name="Guerin-Laguette A."/>
            <person name="Yu F."/>
            <person name="Martin F.M."/>
        </authorList>
    </citation>
    <scope>NUCLEOTIDE SEQUENCE</scope>
    <source>
        <strain evidence="2">QP</strain>
    </source>
</reference>
<proteinExistence type="predicted"/>
<feature type="region of interest" description="Disordered" evidence="1">
    <location>
        <begin position="165"/>
        <end position="202"/>
    </location>
</feature>
<evidence type="ECO:0000313" key="3">
    <source>
        <dbReference type="Proteomes" id="UP001201163"/>
    </source>
</evidence>
<sequence>MEFRQQGACITRSPYLRLTPSWLRLSHSYRLMSTVRSPDYSPHFINGAYEVAGYHLGKGLVDAIRNSSTGGKLRNGDYFLNRSRPLIQQFYSEIPNEDQNNIHHRYQKAVGAREGVESARGFRKFFKAKEYEEVARHLFIIVETASRRVADQNLMAQISEAIAGRGAPPSKLPPPSFPPPLGTTSTLSNPFSDSHEEPSTADIDVGDLNQLEMSIFESGSTGEAAIVLELHGRDGTTQEVATTIPLEVRAGYMADEEAETHTVASFDSSGCAILGPRTEASDDAGR</sequence>
<dbReference type="EMBL" id="JAKELL010000035">
    <property type="protein sequence ID" value="KAH8989692.1"/>
    <property type="molecule type" value="Genomic_DNA"/>
</dbReference>
<dbReference type="AlphaFoldDB" id="A0AAD4LES3"/>
<feature type="compositionally biased region" description="Pro residues" evidence="1">
    <location>
        <begin position="170"/>
        <end position="181"/>
    </location>
</feature>
<organism evidence="2 3">
    <name type="scientific">Lactarius akahatsu</name>
    <dbReference type="NCBI Taxonomy" id="416441"/>
    <lineage>
        <taxon>Eukaryota</taxon>
        <taxon>Fungi</taxon>
        <taxon>Dikarya</taxon>
        <taxon>Basidiomycota</taxon>
        <taxon>Agaricomycotina</taxon>
        <taxon>Agaricomycetes</taxon>
        <taxon>Russulales</taxon>
        <taxon>Russulaceae</taxon>
        <taxon>Lactarius</taxon>
    </lineage>
</organism>
<evidence type="ECO:0000256" key="1">
    <source>
        <dbReference type="SAM" id="MobiDB-lite"/>
    </source>
</evidence>
<evidence type="ECO:0000313" key="2">
    <source>
        <dbReference type="EMBL" id="KAH8989692.1"/>
    </source>
</evidence>